<accession>A0AA96J2V7</accession>
<keyword evidence="1" id="KW-0472">Membrane</keyword>
<keyword evidence="1" id="KW-1133">Transmembrane helix</keyword>
<gene>
    <name evidence="2" type="ORF">MarFTMF_014</name>
</gene>
<reference evidence="2" key="1">
    <citation type="submission" date="2023-07" db="EMBL/GenBank/DDBJ databases">
        <authorList>
            <person name="Xia Y."/>
        </authorList>
    </citation>
    <scope>NUCLEOTIDE SEQUENCE</scope>
    <source>
        <strain evidence="2">F</strain>
    </source>
</reference>
<dbReference type="EMBL" id="OR343188">
    <property type="protein sequence ID" value="WNL49530.1"/>
    <property type="molecule type" value="Genomic_DNA"/>
</dbReference>
<feature type="transmembrane region" description="Helical" evidence="1">
    <location>
        <begin position="6"/>
        <end position="32"/>
    </location>
</feature>
<evidence type="ECO:0000313" key="2">
    <source>
        <dbReference type="EMBL" id="WNL49530.1"/>
    </source>
</evidence>
<keyword evidence="1" id="KW-0812">Transmembrane</keyword>
<organism evidence="2">
    <name type="scientific">Marseillevirus sp</name>
    <dbReference type="NCBI Taxonomy" id="2809551"/>
    <lineage>
        <taxon>Viruses</taxon>
        <taxon>Varidnaviria</taxon>
        <taxon>Bamfordvirae</taxon>
        <taxon>Nucleocytoviricota</taxon>
        <taxon>Megaviricetes</taxon>
        <taxon>Pimascovirales</taxon>
        <taxon>Pimascovirales incertae sedis</taxon>
        <taxon>Marseilleviridae</taxon>
        <taxon>Marseillevirus</taxon>
    </lineage>
</organism>
<protein>
    <submittedName>
        <fullName evidence="2">Uncharacterized protein</fullName>
    </submittedName>
</protein>
<name>A0AA96J2V7_9VIRU</name>
<proteinExistence type="predicted"/>
<evidence type="ECO:0000256" key="1">
    <source>
        <dbReference type="SAM" id="Phobius"/>
    </source>
</evidence>
<sequence length="41" mass="4848">MQNFEVSILFLFGAFIWFLCSVFTLFIIGVSVDRDRPQRFS</sequence>